<dbReference type="RefSeq" id="WP_190541290.1">
    <property type="nucleotide sequence ID" value="NZ_CAWPNO010000047.1"/>
</dbReference>
<reference evidence="2 3" key="1">
    <citation type="journal article" date="2020" name="ISME J.">
        <title>Comparative genomics reveals insights into cyanobacterial evolution and habitat adaptation.</title>
        <authorList>
            <person name="Chen M.Y."/>
            <person name="Teng W.K."/>
            <person name="Zhao L."/>
            <person name="Hu C.X."/>
            <person name="Zhou Y.K."/>
            <person name="Han B.P."/>
            <person name="Song L.R."/>
            <person name="Shu W.S."/>
        </authorList>
    </citation>
    <scope>NUCLEOTIDE SEQUENCE [LARGE SCALE GENOMIC DNA]</scope>
    <source>
        <strain evidence="2 3">FACHB-288</strain>
    </source>
</reference>
<accession>A0ABR8A8N2</accession>
<gene>
    <name evidence="2" type="ORF">H6G24_12080</name>
</gene>
<sequence>MSQTLLNKPELINSVNLKQRVNKLLNNLSSKVKNFAVLDKNGKLIGEVKDLTLDAENRLNLVISQRVANSQELTDRYNSLKLRSKRIQRIDSPTQSIFVDLEKSEIENLPENFASITQGGQIMSDGFNGQVAHNTAINSNREQNLATTNNSEIQEQEIIKLLEERLVVNSSKRKIGDVIVRKEIETRMVQVPVRREKLIVEQVGEETTQLAEIDLGGEEIAGIDLAQEQIPEINNLDNGLNNGLTVNGLFSSAKIASLLLNAIALEKQPGCQQVRVSIVVDNEEYRQKYQEWFDRCSQDKAPQA</sequence>
<dbReference type="InterPro" id="IPR019060">
    <property type="entry name" value="DUF2382"/>
</dbReference>
<proteinExistence type="predicted"/>
<evidence type="ECO:0000259" key="1">
    <source>
        <dbReference type="Pfam" id="PF09557"/>
    </source>
</evidence>
<evidence type="ECO:0000313" key="3">
    <source>
        <dbReference type="Proteomes" id="UP000658514"/>
    </source>
</evidence>
<dbReference type="EMBL" id="JACJQH010000016">
    <property type="protein sequence ID" value="MBD2196228.1"/>
    <property type="molecule type" value="Genomic_DNA"/>
</dbReference>
<name>A0ABR8A8N2_9CYAN</name>
<keyword evidence="3" id="KW-1185">Reference proteome</keyword>
<protein>
    <submittedName>
        <fullName evidence="2">DUF2382 domain-containing protein</fullName>
    </submittedName>
</protein>
<evidence type="ECO:0000313" key="2">
    <source>
        <dbReference type="EMBL" id="MBD2196228.1"/>
    </source>
</evidence>
<feature type="domain" description="DUF2382" evidence="1">
    <location>
        <begin position="159"/>
        <end position="230"/>
    </location>
</feature>
<comment type="caution">
    <text evidence="2">The sequence shown here is derived from an EMBL/GenBank/DDBJ whole genome shotgun (WGS) entry which is preliminary data.</text>
</comment>
<organism evidence="2 3">
    <name type="scientific">Calothrix parietina FACHB-288</name>
    <dbReference type="NCBI Taxonomy" id="2692896"/>
    <lineage>
        <taxon>Bacteria</taxon>
        <taxon>Bacillati</taxon>
        <taxon>Cyanobacteriota</taxon>
        <taxon>Cyanophyceae</taxon>
        <taxon>Nostocales</taxon>
        <taxon>Calotrichaceae</taxon>
        <taxon>Calothrix</taxon>
    </lineage>
</organism>
<dbReference type="Pfam" id="PF09557">
    <property type="entry name" value="DUF2382"/>
    <property type="match status" value="1"/>
</dbReference>
<dbReference type="Proteomes" id="UP000658514">
    <property type="component" value="Unassembled WGS sequence"/>
</dbReference>